<dbReference type="Proteomes" id="UP001311915">
    <property type="component" value="Unassembled WGS sequence"/>
</dbReference>
<gene>
    <name evidence="2" type="ORF">R3W88_014844</name>
</gene>
<dbReference type="AlphaFoldDB" id="A0AAV9KTE3"/>
<feature type="domain" description="Reverse transcriptase zinc-binding" evidence="1">
    <location>
        <begin position="125"/>
        <end position="210"/>
    </location>
</feature>
<proteinExistence type="predicted"/>
<accession>A0AAV9KTE3</accession>
<protein>
    <recommendedName>
        <fullName evidence="1">Reverse transcriptase zinc-binding domain-containing protein</fullName>
    </recommendedName>
</protein>
<sequence>MWNTYCKKHHPVLAKGNGASHTWRKMLEITEEVEHDIWWQVKSGEASFWLDNWMKQGALYYIQEHNGEEEVEVRQFIVNGEWESCKLIELLSEEITNHILENISPRVKDDTIDTSWWMGQSCGAFTVKSTHECMRHKKEKSWWWSKIWTRGMPFKINYFLWWSWKGIIPTEYNLKKMRISMASRCYCCNSYEQETIHYLFLRAPIATKLWKQFASCVGIKIEGGLQ</sequence>
<organism evidence="2 3">
    <name type="scientific">Solanum pinnatisectum</name>
    <name type="common">tansyleaf nightshade</name>
    <dbReference type="NCBI Taxonomy" id="50273"/>
    <lineage>
        <taxon>Eukaryota</taxon>
        <taxon>Viridiplantae</taxon>
        <taxon>Streptophyta</taxon>
        <taxon>Embryophyta</taxon>
        <taxon>Tracheophyta</taxon>
        <taxon>Spermatophyta</taxon>
        <taxon>Magnoliopsida</taxon>
        <taxon>eudicotyledons</taxon>
        <taxon>Gunneridae</taxon>
        <taxon>Pentapetalae</taxon>
        <taxon>asterids</taxon>
        <taxon>lamiids</taxon>
        <taxon>Solanales</taxon>
        <taxon>Solanaceae</taxon>
        <taxon>Solanoideae</taxon>
        <taxon>Solaneae</taxon>
        <taxon>Solanum</taxon>
    </lineage>
</organism>
<dbReference type="Pfam" id="PF13966">
    <property type="entry name" value="zf-RVT"/>
    <property type="match status" value="1"/>
</dbReference>
<reference evidence="2 3" key="1">
    <citation type="submission" date="2023-10" db="EMBL/GenBank/DDBJ databases">
        <title>Genome-Wide Identification Analysis in wild type Solanum Pinnatisectum Reveals Some Genes Defensing Phytophthora Infestans.</title>
        <authorList>
            <person name="Sun C."/>
        </authorList>
    </citation>
    <scope>NUCLEOTIDE SEQUENCE [LARGE SCALE GENOMIC DNA]</scope>
    <source>
        <strain evidence="2">LQN</strain>
        <tissue evidence="2">Leaf</tissue>
    </source>
</reference>
<evidence type="ECO:0000313" key="2">
    <source>
        <dbReference type="EMBL" id="KAK4716506.1"/>
    </source>
</evidence>
<evidence type="ECO:0000259" key="1">
    <source>
        <dbReference type="Pfam" id="PF13966"/>
    </source>
</evidence>
<dbReference type="EMBL" id="JAWPEI010000009">
    <property type="protein sequence ID" value="KAK4716506.1"/>
    <property type="molecule type" value="Genomic_DNA"/>
</dbReference>
<name>A0AAV9KTE3_9SOLN</name>
<comment type="caution">
    <text evidence="2">The sequence shown here is derived from an EMBL/GenBank/DDBJ whole genome shotgun (WGS) entry which is preliminary data.</text>
</comment>
<evidence type="ECO:0000313" key="3">
    <source>
        <dbReference type="Proteomes" id="UP001311915"/>
    </source>
</evidence>
<dbReference type="InterPro" id="IPR026960">
    <property type="entry name" value="RVT-Znf"/>
</dbReference>
<keyword evidence="3" id="KW-1185">Reference proteome</keyword>